<reference evidence="3" key="1">
    <citation type="journal article" date="2019" name="Int. J. Syst. Evol. Microbiol.">
        <title>The Global Catalogue of Microorganisms (GCM) 10K type strain sequencing project: providing services to taxonomists for standard genome sequencing and annotation.</title>
        <authorList>
            <consortium name="The Broad Institute Genomics Platform"/>
            <consortium name="The Broad Institute Genome Sequencing Center for Infectious Disease"/>
            <person name="Wu L."/>
            <person name="Ma J."/>
        </authorList>
    </citation>
    <scope>NUCLEOTIDE SEQUENCE [LARGE SCALE GENOMIC DNA]</scope>
    <source>
        <strain evidence="3">CCUG 59778</strain>
    </source>
</reference>
<dbReference type="Proteomes" id="UP001595817">
    <property type="component" value="Unassembled WGS sequence"/>
</dbReference>
<evidence type="ECO:0000313" key="3">
    <source>
        <dbReference type="Proteomes" id="UP001595817"/>
    </source>
</evidence>
<accession>A0ABV8X5U1</accession>
<keyword evidence="1" id="KW-0472">Membrane</keyword>
<keyword evidence="1" id="KW-1133">Transmembrane helix</keyword>
<evidence type="ECO:0000313" key="2">
    <source>
        <dbReference type="EMBL" id="MFC4410479.1"/>
    </source>
</evidence>
<feature type="transmembrane region" description="Helical" evidence="1">
    <location>
        <begin position="55"/>
        <end position="76"/>
    </location>
</feature>
<dbReference type="Pfam" id="PF11345">
    <property type="entry name" value="DUF3147"/>
    <property type="match status" value="1"/>
</dbReference>
<dbReference type="RefSeq" id="WP_378154517.1">
    <property type="nucleotide sequence ID" value="NZ_JBHSEC010000014.1"/>
</dbReference>
<gene>
    <name evidence="2" type="ORF">ACFOZY_08585</name>
</gene>
<proteinExistence type="predicted"/>
<dbReference type="InterPro" id="IPR021493">
    <property type="entry name" value="DUF3147"/>
</dbReference>
<protein>
    <submittedName>
        <fullName evidence="2">DUF3147 family protein</fullName>
    </submittedName>
</protein>
<feature type="transmembrane region" description="Helical" evidence="1">
    <location>
        <begin position="24"/>
        <end position="43"/>
    </location>
</feature>
<organism evidence="2 3">
    <name type="scientific">Chungangia koreensis</name>
    <dbReference type="NCBI Taxonomy" id="752657"/>
    <lineage>
        <taxon>Bacteria</taxon>
        <taxon>Bacillati</taxon>
        <taxon>Bacillota</taxon>
        <taxon>Bacilli</taxon>
        <taxon>Lactobacillales</taxon>
        <taxon>Chungangia</taxon>
    </lineage>
</organism>
<dbReference type="EMBL" id="JBHSEC010000014">
    <property type="protein sequence ID" value="MFC4410479.1"/>
    <property type="molecule type" value="Genomic_DNA"/>
</dbReference>
<keyword evidence="3" id="KW-1185">Reference proteome</keyword>
<dbReference type="NCBIfam" id="NF006750">
    <property type="entry name" value="PRK09272.1-3"/>
    <property type="match status" value="1"/>
</dbReference>
<evidence type="ECO:0000256" key="1">
    <source>
        <dbReference type="SAM" id="Phobius"/>
    </source>
</evidence>
<feature type="transmembrane region" description="Helical" evidence="1">
    <location>
        <begin position="82"/>
        <end position="104"/>
    </location>
</feature>
<keyword evidence="1" id="KW-0812">Transmembrane</keyword>
<name>A0ABV8X5U1_9LACT</name>
<comment type="caution">
    <text evidence="2">The sequence shown here is derived from an EMBL/GenBank/DDBJ whole genome shotgun (WGS) entry which is preliminary data.</text>
</comment>
<sequence>MKVITSAIIIAAVTEVAKRFPTYGGIIAALPLVSLLSIIWLNVQGESSTTISNFALGVLWGFPATAVMLVIVYFSVKNSLPLFLSIFFGILGWFLFLMAQEFIIKVLKNHLLA</sequence>